<evidence type="ECO:0000313" key="6">
    <source>
        <dbReference type="Proteomes" id="UP001165283"/>
    </source>
</evidence>
<feature type="transmembrane region" description="Helical" evidence="3">
    <location>
        <begin position="91"/>
        <end position="111"/>
    </location>
</feature>
<protein>
    <submittedName>
        <fullName evidence="5">Zf-HC2 domain-containing protein</fullName>
    </submittedName>
</protein>
<name>A0ABT1A6T0_9PSEU</name>
<dbReference type="InterPro" id="IPR041916">
    <property type="entry name" value="Anti_sigma_zinc_sf"/>
</dbReference>
<comment type="caution">
    <text evidence="5">The sequence shown here is derived from an EMBL/GenBank/DDBJ whole genome shotgun (WGS) entry which is preliminary data.</text>
</comment>
<keyword evidence="1" id="KW-0805">Transcription regulation</keyword>
<evidence type="ECO:0000256" key="3">
    <source>
        <dbReference type="SAM" id="Phobius"/>
    </source>
</evidence>
<evidence type="ECO:0000313" key="5">
    <source>
        <dbReference type="EMBL" id="MCO1658703.1"/>
    </source>
</evidence>
<dbReference type="EMBL" id="JAGSOV010000057">
    <property type="protein sequence ID" value="MCO1658703.1"/>
    <property type="molecule type" value="Genomic_DNA"/>
</dbReference>
<dbReference type="Pfam" id="PF13490">
    <property type="entry name" value="zf-HC2"/>
    <property type="match status" value="1"/>
</dbReference>
<dbReference type="Gene3D" id="1.10.10.1320">
    <property type="entry name" value="Anti-sigma factor, zinc-finger domain"/>
    <property type="match status" value="1"/>
</dbReference>
<reference evidence="5" key="1">
    <citation type="submission" date="2021-04" db="EMBL/GenBank/DDBJ databases">
        <title>Pseudonocardia sp. nov., isolated from sandy soil of mangrove forest.</title>
        <authorList>
            <person name="Zan Z."/>
            <person name="Huang R."/>
            <person name="Liu W."/>
        </authorList>
    </citation>
    <scope>NUCLEOTIDE SEQUENCE</scope>
    <source>
        <strain evidence="5">S2-4</strain>
    </source>
</reference>
<evidence type="ECO:0000256" key="1">
    <source>
        <dbReference type="ARBA" id="ARBA00023015"/>
    </source>
</evidence>
<keyword evidence="6" id="KW-1185">Reference proteome</keyword>
<keyword evidence="3" id="KW-0812">Transmembrane</keyword>
<dbReference type="Proteomes" id="UP001165283">
    <property type="component" value="Unassembled WGS sequence"/>
</dbReference>
<dbReference type="RefSeq" id="WP_252442960.1">
    <property type="nucleotide sequence ID" value="NZ_JAGSOV010000057.1"/>
</dbReference>
<accession>A0ABT1A6T0</accession>
<gene>
    <name evidence="5" type="ORF">KDL28_26910</name>
</gene>
<dbReference type="InterPro" id="IPR027383">
    <property type="entry name" value="Znf_put"/>
</dbReference>
<evidence type="ECO:0000256" key="2">
    <source>
        <dbReference type="ARBA" id="ARBA00023163"/>
    </source>
</evidence>
<keyword evidence="2" id="KW-0804">Transcription</keyword>
<keyword evidence="3" id="KW-1133">Transmembrane helix</keyword>
<evidence type="ECO:0000259" key="4">
    <source>
        <dbReference type="Pfam" id="PF13490"/>
    </source>
</evidence>
<feature type="domain" description="Putative zinc-finger" evidence="4">
    <location>
        <begin position="11"/>
        <end position="37"/>
    </location>
</feature>
<proteinExistence type="predicted"/>
<organism evidence="5 6">
    <name type="scientific">Pseudonocardia humida</name>
    <dbReference type="NCBI Taxonomy" id="2800819"/>
    <lineage>
        <taxon>Bacteria</taxon>
        <taxon>Bacillati</taxon>
        <taxon>Actinomycetota</taxon>
        <taxon>Actinomycetes</taxon>
        <taxon>Pseudonocardiales</taxon>
        <taxon>Pseudonocardiaceae</taxon>
        <taxon>Pseudonocardia</taxon>
    </lineage>
</organism>
<sequence length="227" mass="23399">MNDGHDRGDVAAHALGLLEGPEAARVQAHLAVCPQCHREWVDLRQTSDMLDAVPPEMFLDGPPHPDADVVLQRALWRVRGESRTRRGRRRLALGVAAAVTGVALAGGAVAIGRATAPETTVTAAPSAPEPGTRVLEGSDGGVRLVASITPARGWVRVSADVSGIPAGERCELVVIAKDGTEEFAGGWLTGADPAGATVDGSAIVAAEDVAGVVVRNEDGREFVSATV</sequence>
<keyword evidence="3" id="KW-0472">Membrane</keyword>